<evidence type="ECO:0000313" key="1">
    <source>
        <dbReference type="EMBL" id="EKM75867.1"/>
    </source>
</evidence>
<reference evidence="2" key="1">
    <citation type="journal article" date="2012" name="Proc. Natl. Acad. Sci. U.S.A.">
        <title>Genome sequence of the button mushroom Agaricus bisporus reveals mechanisms governing adaptation to a humic-rich ecological niche.</title>
        <authorList>
            <person name="Morin E."/>
            <person name="Kohler A."/>
            <person name="Baker A.R."/>
            <person name="Foulongne-Oriol M."/>
            <person name="Lombard V."/>
            <person name="Nagy L.G."/>
            <person name="Ohm R.A."/>
            <person name="Patyshakuliyeva A."/>
            <person name="Brun A."/>
            <person name="Aerts A.L."/>
            <person name="Bailey A.M."/>
            <person name="Billette C."/>
            <person name="Coutinho P.M."/>
            <person name="Deakin G."/>
            <person name="Doddapaneni H."/>
            <person name="Floudas D."/>
            <person name="Grimwood J."/>
            <person name="Hilden K."/>
            <person name="Kuees U."/>
            <person name="LaButti K.M."/>
            <person name="Lapidus A."/>
            <person name="Lindquist E.A."/>
            <person name="Lucas S.M."/>
            <person name="Murat C."/>
            <person name="Riley R.W."/>
            <person name="Salamov A.A."/>
            <person name="Schmutz J."/>
            <person name="Subramanian V."/>
            <person name="Woesten H.A.B."/>
            <person name="Xu J."/>
            <person name="Eastwood D.C."/>
            <person name="Foster G.D."/>
            <person name="Sonnenberg A.S."/>
            <person name="Cullen D."/>
            <person name="de Vries R.P."/>
            <person name="Lundell T."/>
            <person name="Hibbett D.S."/>
            <person name="Henrissat B."/>
            <person name="Burton K.S."/>
            <person name="Kerrigan R.W."/>
            <person name="Challen M.P."/>
            <person name="Grigoriev I.V."/>
            <person name="Martin F."/>
        </authorList>
    </citation>
    <scope>NUCLEOTIDE SEQUENCE [LARGE SCALE GENOMIC DNA]</scope>
    <source>
        <strain evidence="2">JB137-S8 / ATCC MYA-4627 / FGSC 10392</strain>
    </source>
</reference>
<keyword evidence="2" id="KW-1185">Reference proteome</keyword>
<dbReference type="InParanoid" id="K5WZ22"/>
<gene>
    <name evidence="1" type="ORF">AGABI1DRAFT_116101</name>
</gene>
<dbReference type="RefSeq" id="XP_007333437.1">
    <property type="nucleotide sequence ID" value="XM_007333375.1"/>
</dbReference>
<proteinExistence type="predicted"/>
<evidence type="ECO:0000313" key="2">
    <source>
        <dbReference type="Proteomes" id="UP000008493"/>
    </source>
</evidence>
<accession>K5WZ22</accession>
<organism evidence="1 2">
    <name type="scientific">Agaricus bisporus var. burnettii (strain JB137-S8 / ATCC MYA-4627 / FGSC 10392)</name>
    <name type="common">White button mushroom</name>
    <dbReference type="NCBI Taxonomy" id="597362"/>
    <lineage>
        <taxon>Eukaryota</taxon>
        <taxon>Fungi</taxon>
        <taxon>Dikarya</taxon>
        <taxon>Basidiomycota</taxon>
        <taxon>Agaricomycotina</taxon>
        <taxon>Agaricomycetes</taxon>
        <taxon>Agaricomycetidae</taxon>
        <taxon>Agaricales</taxon>
        <taxon>Agaricineae</taxon>
        <taxon>Agaricaceae</taxon>
        <taxon>Agaricus</taxon>
    </lineage>
</organism>
<name>K5WZ22_AGABU</name>
<dbReference type="GeneID" id="18824968"/>
<dbReference type="OMA" id="WKTAYSS"/>
<dbReference type="AlphaFoldDB" id="K5WZ22"/>
<dbReference type="HOGENOM" id="CLU_2661102_0_0_1"/>
<sequence>MSSETLCSINPNVTSSWKTAYSSKYPSRHLISPMSNGTLDYSSTNLPQQRQIYLMGGTHLANMLDRASGKRERIKI</sequence>
<protein>
    <submittedName>
        <fullName evidence="1">Uncharacterized protein</fullName>
    </submittedName>
</protein>
<dbReference type="KEGG" id="abp:AGABI1DRAFT116101"/>
<dbReference type="Proteomes" id="UP000008493">
    <property type="component" value="Unassembled WGS sequence"/>
</dbReference>
<feature type="non-terminal residue" evidence="1">
    <location>
        <position position="1"/>
    </location>
</feature>
<dbReference type="EMBL" id="JH971407">
    <property type="protein sequence ID" value="EKM75867.1"/>
    <property type="molecule type" value="Genomic_DNA"/>
</dbReference>